<proteinExistence type="predicted"/>
<comment type="caution">
    <text evidence="1">The sequence shown here is derived from an EMBL/GenBank/DDBJ whole genome shotgun (WGS) entry which is preliminary data.</text>
</comment>
<evidence type="ECO:0000313" key="2">
    <source>
        <dbReference type="Proteomes" id="UP000011740"/>
    </source>
</evidence>
<accession>M2ZW44</accession>
<dbReference type="Proteomes" id="UP000011740">
    <property type="component" value="Unassembled WGS sequence"/>
</dbReference>
<protein>
    <submittedName>
        <fullName evidence="1">Diguanylate cyclase/phosphodiesterase</fullName>
    </submittedName>
</protein>
<organism evidence="1 2">
    <name type="scientific">Streptomyces mobaraensis (strain ATCC 29032 / DSM 40847 / JCM 4168 / NBRC 13819 / NCIMB 11159 / IPCR 16-22)</name>
    <dbReference type="NCBI Taxonomy" id="1223523"/>
    <lineage>
        <taxon>Bacteria</taxon>
        <taxon>Bacillati</taxon>
        <taxon>Actinomycetota</taxon>
        <taxon>Actinomycetes</taxon>
        <taxon>Kitasatosporales</taxon>
        <taxon>Streptomycetaceae</taxon>
        <taxon>Streptomyces</taxon>
    </lineage>
</organism>
<name>M2ZW44_STRM1</name>
<dbReference type="EMBL" id="AORZ01000159">
    <property type="protein sequence ID" value="EME96918.1"/>
    <property type="molecule type" value="Genomic_DNA"/>
</dbReference>
<dbReference type="AlphaFoldDB" id="M2ZW44"/>
<dbReference type="STRING" id="1223523.H340_29104"/>
<evidence type="ECO:0000313" key="1">
    <source>
        <dbReference type="EMBL" id="EME96918.1"/>
    </source>
</evidence>
<sequence length="253" mass="27682">MFRQRGVAASLSSKTSLAVKSPLFSRRSPGTASSLAARTSLASDLASEVAVENATTRYLMYGLLPSWFIPGVADWVMHRRTRIEDTSGTKESLIHSLMMTEVGIPVALTLLFEVNPLLLSVQLGATACHEATALWDVRTAVDSERDVKPVEQHIHSFLESLPFAALASLMCLHPDQVRSLLRGGAGDPTAWKFVPRRRPLPGKYLAGIALAVGTFVALPYGEELVRCVRRGMKRRGLRRAEAKAERYDRALAG</sequence>
<reference evidence="1 2" key="1">
    <citation type="journal article" date="2013" name="Genome Announc.">
        <title>Whole-Genome Shotgun Assembly and Analysis of the Genome of Streptomyces mobaraensis DSM 40847, a Strain for Industrial Production of Microbial Transglutaminase.</title>
        <authorList>
            <person name="Yang H."/>
            <person name="He T."/>
            <person name="Wu W."/>
            <person name="Zhu W."/>
            <person name="Lu B."/>
            <person name="Sun W."/>
        </authorList>
    </citation>
    <scope>NUCLEOTIDE SEQUENCE [LARGE SCALE GENOMIC DNA]</scope>
    <source>
        <strain evidence="1 2">DSM 40847</strain>
    </source>
</reference>
<dbReference type="PATRIC" id="fig|1223523.3.peg.5908"/>
<dbReference type="eggNOG" id="ENOG5032RE6">
    <property type="taxonomic scope" value="Bacteria"/>
</dbReference>
<gene>
    <name evidence="1" type="ORF">H340_29104</name>
</gene>